<keyword evidence="1" id="KW-0560">Oxidoreductase</keyword>
<dbReference type="GO" id="GO:0004497">
    <property type="term" value="F:monooxygenase activity"/>
    <property type="evidence" value="ECO:0007669"/>
    <property type="project" value="TreeGrafter"/>
</dbReference>
<proteinExistence type="predicted"/>
<evidence type="ECO:0008006" key="4">
    <source>
        <dbReference type="Google" id="ProtNLM"/>
    </source>
</evidence>
<dbReference type="GO" id="GO:0050660">
    <property type="term" value="F:flavin adenine dinucleotide binding"/>
    <property type="evidence" value="ECO:0007669"/>
    <property type="project" value="TreeGrafter"/>
</dbReference>
<dbReference type="PANTHER" id="PTHR43539:SF68">
    <property type="entry name" value="FLAVIN-BINDING MONOOXYGENASE-LIKE PROTEIN (AFU_ORTHOLOGUE AFUA_4G09220)"/>
    <property type="match status" value="1"/>
</dbReference>
<dbReference type="InterPro" id="IPR036188">
    <property type="entry name" value="FAD/NAD-bd_sf"/>
</dbReference>
<accession>A0AAN7ZZ00</accession>
<dbReference type="AlphaFoldDB" id="A0AAN7ZZ00"/>
<evidence type="ECO:0000256" key="1">
    <source>
        <dbReference type="ARBA" id="ARBA00023002"/>
    </source>
</evidence>
<organism evidence="2 3">
    <name type="scientific">Elasticomyces elasticus</name>
    <dbReference type="NCBI Taxonomy" id="574655"/>
    <lineage>
        <taxon>Eukaryota</taxon>
        <taxon>Fungi</taxon>
        <taxon>Dikarya</taxon>
        <taxon>Ascomycota</taxon>
        <taxon>Pezizomycotina</taxon>
        <taxon>Dothideomycetes</taxon>
        <taxon>Dothideomycetidae</taxon>
        <taxon>Mycosphaerellales</taxon>
        <taxon>Teratosphaeriaceae</taxon>
        <taxon>Elasticomyces</taxon>
    </lineage>
</organism>
<dbReference type="PANTHER" id="PTHR43539">
    <property type="entry name" value="FLAVIN-BINDING MONOOXYGENASE-LIKE PROTEIN (AFU_ORTHOLOGUE AFUA_4G09220)"/>
    <property type="match status" value="1"/>
</dbReference>
<sequence length="606" mass="66679">MTSKAREFPTPAVSLTAHPATLPEAEISDDVDHVAVAESAIAQLARLDTDCLASNAIWRDTLAFTGTLRTFFRPALISNVWTQLSQRHRPNTFELAAGSSRVARFGPKAAWVEARFSFELDGERAGRCSGILGVVPSLDLEGQWQIWLLCTILEQPLGFPDVDRLEPAPRSPADILQGPSDQREPRDLDCVVVGAAMGGLCMAARLKSLGLSYVVVDRHDDIGDTWVKDRYDSVKLHTSKAYSQMPGYPQTFGLDDPYHLTGRDLRSGFQRFVKTFGIKVMTSTTLLSTKWNKESSLWVLSLQTRGKPFQLRAKHIVLAVGNNGITPNIPPYANRNAYKGDVVHGASWKNGEHWSGKSGVVIGSANTAHDVISDMAKAQFRAITMIQRSPTLLLPTSTFSGLVDPVFNEQMPLELSDRMLHGYPLAIQRLMAMAGIRAMADMKPEYFDCIEAQGYRGKRYGDLWGDIYDKEGTHFFDLGAGELIATGQVKVKGALPTSYTETGLLLSDGSKLDADVIVFATGYAGNMKTAAKSIFGEGIASTLQEFWQCDEEGEIRGAWKDSGNPKIWYTGHGFAHARYYARFVAMHIKADVDGNPINMYTDTPVI</sequence>
<protein>
    <recommendedName>
        <fullName evidence="4">Flavin-containing monooxygenase</fullName>
    </recommendedName>
</protein>
<dbReference type="EMBL" id="JAVRQU010000019">
    <property type="protein sequence ID" value="KAK5692614.1"/>
    <property type="molecule type" value="Genomic_DNA"/>
</dbReference>
<name>A0AAN7ZZ00_9PEZI</name>
<comment type="caution">
    <text evidence="2">The sequence shown here is derived from an EMBL/GenBank/DDBJ whole genome shotgun (WGS) entry which is preliminary data.</text>
</comment>
<dbReference type="SUPFAM" id="SSF51905">
    <property type="entry name" value="FAD/NAD(P)-binding domain"/>
    <property type="match status" value="1"/>
</dbReference>
<dbReference type="Gene3D" id="3.50.50.60">
    <property type="entry name" value="FAD/NAD(P)-binding domain"/>
    <property type="match status" value="1"/>
</dbReference>
<gene>
    <name evidence="2" type="ORF">LTR97_010926</name>
</gene>
<reference evidence="2" key="1">
    <citation type="submission" date="2023-08" db="EMBL/GenBank/DDBJ databases">
        <title>Black Yeasts Isolated from many extreme environments.</title>
        <authorList>
            <person name="Coleine C."/>
            <person name="Stajich J.E."/>
            <person name="Selbmann L."/>
        </authorList>
    </citation>
    <scope>NUCLEOTIDE SEQUENCE</scope>
    <source>
        <strain evidence="2">CCFEE 5810</strain>
    </source>
</reference>
<evidence type="ECO:0000313" key="3">
    <source>
        <dbReference type="Proteomes" id="UP001310594"/>
    </source>
</evidence>
<dbReference type="Pfam" id="PF13738">
    <property type="entry name" value="Pyr_redox_3"/>
    <property type="match status" value="1"/>
</dbReference>
<dbReference type="Proteomes" id="UP001310594">
    <property type="component" value="Unassembled WGS sequence"/>
</dbReference>
<evidence type="ECO:0000313" key="2">
    <source>
        <dbReference type="EMBL" id="KAK5692614.1"/>
    </source>
</evidence>
<dbReference type="InterPro" id="IPR050982">
    <property type="entry name" value="Auxin_biosynth/cation_transpt"/>
</dbReference>